<name>A0A517SUC0_9BACT</name>
<proteinExistence type="predicted"/>
<dbReference type="OrthoDB" id="9778224at2"/>
<dbReference type="Proteomes" id="UP000315003">
    <property type="component" value="Chromosome"/>
</dbReference>
<keyword evidence="1" id="KW-0732">Signal</keyword>
<protein>
    <recommendedName>
        <fullName evidence="4">TIGR03790 family protein</fullName>
    </recommendedName>
</protein>
<evidence type="ECO:0000313" key="3">
    <source>
        <dbReference type="Proteomes" id="UP000315003"/>
    </source>
</evidence>
<feature type="chain" id="PRO_5021806722" description="TIGR03790 family protein" evidence="1">
    <location>
        <begin position="25"/>
        <end position="692"/>
    </location>
</feature>
<sequence length="692" mass="74629" precursor="true">MIFRILVAWLAFVFFCLPSQDADAGISPENVIVVVNGDSNVSRTVANHYVAAREIPLANVLVLKDIPEDLTIELEVFRDRILKPVLAGIQARGLTATARVIAYSADFPTSVKVTEHKKQIENEAVKKYQSATASITGMTYFYQFVLADKPEYLTFGSNLYARGPFKRYFVNPFRGEDKELFDDAQSKADNEDFAESAKLWQQLFEKHTLQSALAIRAAEASSQADDKQQALQMLAKAIKAGWTSRRYLEQSESLQGLLDQQAIAKILPLLDNSPIAWQPPIALTSATGWSASGERVPANAGGVRYLFSCMLAVVHARGSSLQSAVQNLERTAECDRRFPVGTFDFTMGGDVRAKTRLPILADALLYLNETGFQTRTFKSSLPEKGDAQSLGVMLGTASVNPDAGRMNLANGAIVDNLTSFGGVFGRDGQTKLTRFLDAGAAISSGTVAEPYALQPKFATPMLWAYYARGVSAIEAYYLTVASPYQLLIVGDPMAQPFAKSVGKLVQIQFDQTAGNKINVNVKSLGLNTPTVIVQRIEYSINGRLLKVSPPLNNVTVNLPDDLSGAFEFRTTLVGFDCSEPRVSFSQWLDSNGKLPSPVATITQPRSGVTQAGDDGSLAGKLKVLVKAPGADSLAIQAFGQEIASQNGDEVTFVIDTKALGAGPLVIQPVASFGEKKVPGSPVTDQGVASSAK</sequence>
<dbReference type="AlphaFoldDB" id="A0A517SUC0"/>
<dbReference type="EMBL" id="CP036272">
    <property type="protein sequence ID" value="QDT59722.1"/>
    <property type="molecule type" value="Genomic_DNA"/>
</dbReference>
<reference evidence="2 3" key="1">
    <citation type="submission" date="2019-02" db="EMBL/GenBank/DDBJ databases">
        <title>Deep-cultivation of Planctomycetes and their phenomic and genomic characterization uncovers novel biology.</title>
        <authorList>
            <person name="Wiegand S."/>
            <person name="Jogler M."/>
            <person name="Boedeker C."/>
            <person name="Pinto D."/>
            <person name="Vollmers J."/>
            <person name="Rivas-Marin E."/>
            <person name="Kohn T."/>
            <person name="Peeters S.H."/>
            <person name="Heuer A."/>
            <person name="Rast P."/>
            <person name="Oberbeckmann S."/>
            <person name="Bunk B."/>
            <person name="Jeske O."/>
            <person name="Meyerdierks A."/>
            <person name="Storesund J.E."/>
            <person name="Kallscheuer N."/>
            <person name="Luecker S."/>
            <person name="Lage O.M."/>
            <person name="Pohl T."/>
            <person name="Merkel B.J."/>
            <person name="Hornburger P."/>
            <person name="Mueller R.-W."/>
            <person name="Bruemmer F."/>
            <person name="Labrenz M."/>
            <person name="Spormann A.M."/>
            <person name="Op den Camp H."/>
            <person name="Overmann J."/>
            <person name="Amann R."/>
            <person name="Jetten M.S.M."/>
            <person name="Mascher T."/>
            <person name="Medema M.H."/>
            <person name="Devos D.P."/>
            <person name="Kaster A.-K."/>
            <person name="Ovreas L."/>
            <person name="Rohde M."/>
            <person name="Galperin M.Y."/>
            <person name="Jogler C."/>
        </authorList>
    </citation>
    <scope>NUCLEOTIDE SEQUENCE [LARGE SCALE GENOMIC DNA]</scope>
    <source>
        <strain evidence="2 3">SV_7m_r</strain>
    </source>
</reference>
<feature type="signal peptide" evidence="1">
    <location>
        <begin position="1"/>
        <end position="24"/>
    </location>
</feature>
<accession>A0A517SUC0</accession>
<keyword evidence="3" id="KW-1185">Reference proteome</keyword>
<evidence type="ECO:0000256" key="1">
    <source>
        <dbReference type="SAM" id="SignalP"/>
    </source>
</evidence>
<organism evidence="2 3">
    <name type="scientific">Stieleria bergensis</name>
    <dbReference type="NCBI Taxonomy" id="2528025"/>
    <lineage>
        <taxon>Bacteria</taxon>
        <taxon>Pseudomonadati</taxon>
        <taxon>Planctomycetota</taxon>
        <taxon>Planctomycetia</taxon>
        <taxon>Pirellulales</taxon>
        <taxon>Pirellulaceae</taxon>
        <taxon>Stieleria</taxon>
    </lineage>
</organism>
<evidence type="ECO:0000313" key="2">
    <source>
        <dbReference type="EMBL" id="QDT59722.1"/>
    </source>
</evidence>
<gene>
    <name evidence="2" type="ORF">SV7mr_22310</name>
</gene>
<dbReference type="RefSeq" id="WP_145271779.1">
    <property type="nucleotide sequence ID" value="NZ_CP036272.1"/>
</dbReference>
<evidence type="ECO:0008006" key="4">
    <source>
        <dbReference type="Google" id="ProtNLM"/>
    </source>
</evidence>